<dbReference type="OrthoDB" id="10418101at2759"/>
<protein>
    <submittedName>
        <fullName evidence="2">Uncharacterized protein</fullName>
    </submittedName>
</protein>
<dbReference type="Proteomes" id="UP000714275">
    <property type="component" value="Unassembled WGS sequence"/>
</dbReference>
<keyword evidence="3" id="KW-1185">Reference proteome</keyword>
<name>A0A9P6ZH51_9AGAM</name>
<evidence type="ECO:0000313" key="2">
    <source>
        <dbReference type="EMBL" id="KAG1763073.1"/>
    </source>
</evidence>
<organism evidence="2 3">
    <name type="scientific">Suillus placidus</name>
    <dbReference type="NCBI Taxonomy" id="48579"/>
    <lineage>
        <taxon>Eukaryota</taxon>
        <taxon>Fungi</taxon>
        <taxon>Dikarya</taxon>
        <taxon>Basidiomycota</taxon>
        <taxon>Agaricomycotina</taxon>
        <taxon>Agaricomycetes</taxon>
        <taxon>Agaricomycetidae</taxon>
        <taxon>Boletales</taxon>
        <taxon>Suillineae</taxon>
        <taxon>Suillaceae</taxon>
        <taxon>Suillus</taxon>
    </lineage>
</organism>
<accession>A0A9P6ZH51</accession>
<sequence>MSDAETDDAKATTPARTIAEEKRIWLCVLGRTYPSELIHRNPDAKETLTNLFQRADVVERVIDDSLIPPDADDDGTSDREDSKSVGITHTVTVYCGAVAEL</sequence>
<dbReference type="AlphaFoldDB" id="A0A9P6ZH51"/>
<proteinExistence type="predicted"/>
<evidence type="ECO:0000256" key="1">
    <source>
        <dbReference type="SAM" id="MobiDB-lite"/>
    </source>
</evidence>
<gene>
    <name evidence="2" type="ORF">EV702DRAFT_1272626</name>
</gene>
<dbReference type="EMBL" id="JABBWD010000180">
    <property type="protein sequence ID" value="KAG1763073.1"/>
    <property type="molecule type" value="Genomic_DNA"/>
</dbReference>
<reference evidence="2" key="1">
    <citation type="journal article" date="2020" name="New Phytol.">
        <title>Comparative genomics reveals dynamic genome evolution in host specialist ectomycorrhizal fungi.</title>
        <authorList>
            <person name="Lofgren L.A."/>
            <person name="Nguyen N.H."/>
            <person name="Vilgalys R."/>
            <person name="Ruytinx J."/>
            <person name="Liao H.L."/>
            <person name="Branco S."/>
            <person name="Kuo A."/>
            <person name="LaButti K."/>
            <person name="Lipzen A."/>
            <person name="Andreopoulos W."/>
            <person name="Pangilinan J."/>
            <person name="Riley R."/>
            <person name="Hundley H."/>
            <person name="Na H."/>
            <person name="Barry K."/>
            <person name="Grigoriev I.V."/>
            <person name="Stajich J.E."/>
            <person name="Kennedy P.G."/>
        </authorList>
    </citation>
    <scope>NUCLEOTIDE SEQUENCE</scope>
    <source>
        <strain evidence="2">DOB743</strain>
    </source>
</reference>
<feature type="region of interest" description="Disordered" evidence="1">
    <location>
        <begin position="64"/>
        <end position="84"/>
    </location>
</feature>
<comment type="caution">
    <text evidence="2">The sequence shown here is derived from an EMBL/GenBank/DDBJ whole genome shotgun (WGS) entry which is preliminary data.</text>
</comment>
<evidence type="ECO:0000313" key="3">
    <source>
        <dbReference type="Proteomes" id="UP000714275"/>
    </source>
</evidence>